<comment type="function">
    <text evidence="12">Saposin-D is a specific sphingomyelin phosphodiesterase activator (EC 3.1.4.12).</text>
</comment>
<dbReference type="GO" id="GO:0097110">
    <property type="term" value="F:scaffold protein binding"/>
    <property type="evidence" value="ECO:0007669"/>
    <property type="project" value="Ensembl"/>
</dbReference>
<evidence type="ECO:0000256" key="18">
    <source>
        <dbReference type="SAM" id="SignalP"/>
    </source>
</evidence>
<dbReference type="PANTHER" id="PTHR11480:SF36">
    <property type="entry name" value="PROSAPOSIN"/>
    <property type="match status" value="1"/>
</dbReference>
<evidence type="ECO:0000256" key="3">
    <source>
        <dbReference type="ARBA" id="ARBA00022525"/>
    </source>
</evidence>
<feature type="domain" description="Saposin A-type" evidence="20">
    <location>
        <begin position="489"/>
        <end position="529"/>
    </location>
</feature>
<feature type="domain" description="Saposin B-type" evidence="19">
    <location>
        <begin position="312"/>
        <end position="393"/>
    </location>
</feature>
<dbReference type="Gene3D" id="1.10.225.10">
    <property type="entry name" value="Saposin-like"/>
    <property type="match status" value="4"/>
</dbReference>
<evidence type="ECO:0000256" key="9">
    <source>
        <dbReference type="ARBA" id="ARBA00023180"/>
    </source>
</evidence>
<dbReference type="GO" id="GO:0005770">
    <property type="term" value="C:late endosome"/>
    <property type="evidence" value="ECO:0007669"/>
    <property type="project" value="Ensembl"/>
</dbReference>
<evidence type="ECO:0000256" key="8">
    <source>
        <dbReference type="ARBA" id="ARBA00023157"/>
    </source>
</evidence>
<dbReference type="Pfam" id="PF03489">
    <property type="entry name" value="SapB_2"/>
    <property type="match status" value="4"/>
</dbReference>
<dbReference type="GO" id="GO:0007041">
    <property type="term" value="P:lysosomal transport"/>
    <property type="evidence" value="ECO:0007669"/>
    <property type="project" value="Ensembl"/>
</dbReference>
<proteinExistence type="predicted"/>
<dbReference type="GO" id="GO:0060736">
    <property type="term" value="P:prostate gland growth"/>
    <property type="evidence" value="ECO:0000318"/>
    <property type="project" value="GO_Central"/>
</dbReference>
<evidence type="ECO:0000256" key="10">
    <source>
        <dbReference type="ARBA" id="ARBA00023228"/>
    </source>
</evidence>
<evidence type="ECO:0000256" key="1">
    <source>
        <dbReference type="ARBA" id="ARBA00004371"/>
    </source>
</evidence>
<dbReference type="Reactome" id="R-BTA-375276">
    <property type="pathway name" value="Peptide ligand-binding receptors"/>
</dbReference>
<sequence>MYSFFVLASLLGGALASPVLGLRECTRGSAVWCQNVKTAADCGAVQHCLQTVWSKPTVKSLPCDICKDVITAAGNLLKDNATEQEILMYLERTCDWLPKPNMSASCKEIVDSYLPVILDMIKGQMSRPGEVCSALNLCESLQKHLAELNHQKQLESNQIPELDMAEVVAPFMANIPFLLYPQDGSHSKPQPKKANGNVCQDCIQLVTDVQEALRTNSTFVEALVDHAKEECDRLGPGMSDMCKNYINQYSEVAIQMVMHMQPKEICVLAGFCDEVKEMPMKTLVPAEVVSENVIPALGLVEPIKKDPAPAKADIYCEVCEFVVKEVAKLIDNNRTEEEILHALDKVCSKLPTSLAEQCQEVVDTYGSSILSILLDEASPELVCSMLHLCSSRGLPAATVRVMPRKDGGFCEVCKKLVGYLDRNLEKNSTKEQILAALEKGCSFLPDQYRKQCDQFVTEYEPVLIEILVEVMDPSFVCLKIGACPAAHKPLLGAEKCVWGPSYWCQNMESAALCNMPTRVHWRSSESVPSLSLRVVMWRRGGSGWDVSRSLRTEVARPPGWALGAGASACSNEGVESPPPFAGLLTAKQRQFYMTDGRLRIMRLFKQCGSHCNRAGGWGGGLATPGSTFSSAFLSFLMDVVLEFCGSGWEGKKPVQLNAPC</sequence>
<dbReference type="GO" id="GO:1905576">
    <property type="term" value="F:ganglioside GT1b binding"/>
    <property type="evidence" value="ECO:0007669"/>
    <property type="project" value="Ensembl"/>
</dbReference>
<dbReference type="Bgee" id="ENSBTAG00000021499">
    <property type="expression patterns" value="Expressed in monocyte and 106 other cell types or tissues"/>
</dbReference>
<dbReference type="PRINTS" id="PR01797">
    <property type="entry name" value="SAPOSIN"/>
</dbReference>
<dbReference type="FunFam" id="1.10.225.10:FF:000005">
    <property type="entry name" value="prosaposin isoform X2"/>
    <property type="match status" value="1"/>
</dbReference>
<dbReference type="FunFam" id="1.10.225.10:FF:000002">
    <property type="entry name" value="prosaposin isoform X2"/>
    <property type="match status" value="1"/>
</dbReference>
<evidence type="ECO:0000256" key="13">
    <source>
        <dbReference type="ARBA" id="ARBA00037606"/>
    </source>
</evidence>
<keyword evidence="6" id="KW-0746">Sphingolipid metabolism</keyword>
<feature type="domain" description="Saposin B-type" evidence="19">
    <location>
        <begin position="59"/>
        <end position="142"/>
    </location>
</feature>
<keyword evidence="3" id="KW-0964">Secreted</keyword>
<dbReference type="Reactome" id="R-BTA-6798695">
    <property type="pathway name" value="Neutrophil degranulation"/>
</dbReference>
<comment type="function">
    <text evidence="11">Saposin-A and saposin-C stimulate the hydrolysis of glucosylceramide by beta-glucosylceramidase (EC 3.2.1.45) and galactosylceramide by beta-galactosylceramidase (EC 3.2.1.46). Saposin-C apparently acts by combining with the enzyme and acidic lipid to form an activated complex, rather than by solubilizing the substrate.</text>
</comment>
<dbReference type="Pfam" id="PF02199">
    <property type="entry name" value="SapA"/>
    <property type="match status" value="2"/>
</dbReference>
<feature type="domain" description="Saposin B-type" evidence="19">
    <location>
        <begin position="195"/>
        <end position="276"/>
    </location>
</feature>
<accession>A0A140T8C6</accession>
<dbReference type="GO" id="GO:0002020">
    <property type="term" value="F:protease binding"/>
    <property type="evidence" value="ECO:0007669"/>
    <property type="project" value="Ensembl"/>
</dbReference>
<evidence type="ECO:0000256" key="17">
    <source>
        <dbReference type="ARBA" id="ARBA00078201"/>
    </source>
</evidence>
<dbReference type="Pfam" id="PF05184">
    <property type="entry name" value="SapB_1"/>
    <property type="match status" value="3"/>
</dbReference>
<keyword evidence="22" id="KW-1185">Reference proteome</keyword>
<dbReference type="Reactome" id="R-BTA-114608">
    <property type="pathway name" value="Platelet degranulation"/>
</dbReference>
<dbReference type="Reactome" id="R-BTA-418594">
    <property type="pathway name" value="G alpha (i) signalling events"/>
</dbReference>
<dbReference type="GO" id="GO:0005615">
    <property type="term" value="C:extracellular space"/>
    <property type="evidence" value="ECO:0000318"/>
    <property type="project" value="GO_Central"/>
</dbReference>
<keyword evidence="4 18" id="KW-0732">Signal</keyword>
<feature type="signal peptide" evidence="18">
    <location>
        <begin position="1"/>
        <end position="16"/>
    </location>
</feature>
<dbReference type="GO" id="GO:1905574">
    <property type="term" value="F:ganglioside GM2 binding"/>
    <property type="evidence" value="ECO:0007669"/>
    <property type="project" value="Ensembl"/>
</dbReference>
<dbReference type="GO" id="GO:1905575">
    <property type="term" value="F:ganglioside GM3 binding"/>
    <property type="evidence" value="ECO:0007669"/>
    <property type="project" value="Ensembl"/>
</dbReference>
<reference evidence="21" key="2">
    <citation type="submission" date="2025-08" db="UniProtKB">
        <authorList>
            <consortium name="Ensembl"/>
        </authorList>
    </citation>
    <scope>IDENTIFICATION</scope>
    <source>
        <strain evidence="21">Hereford</strain>
    </source>
</reference>
<dbReference type="VEuPathDB" id="HostDB:ENSBTAG00000021499"/>
<dbReference type="InterPro" id="IPR008139">
    <property type="entry name" value="SaposinB_dom"/>
</dbReference>
<evidence type="ECO:0000313" key="22">
    <source>
        <dbReference type="Proteomes" id="UP000009136"/>
    </source>
</evidence>
<name>A0A140T8C6_BOVIN</name>
<evidence type="ECO:0000256" key="7">
    <source>
        <dbReference type="ARBA" id="ARBA00023098"/>
    </source>
</evidence>
<evidence type="ECO:0000256" key="5">
    <source>
        <dbReference type="ARBA" id="ARBA00022737"/>
    </source>
</evidence>
<dbReference type="GO" id="GO:1905573">
    <property type="term" value="F:ganglioside GM1 binding"/>
    <property type="evidence" value="ECO:0007669"/>
    <property type="project" value="Ensembl"/>
</dbReference>
<organism evidence="21 22">
    <name type="scientific">Bos taurus</name>
    <name type="common">Bovine</name>
    <dbReference type="NCBI Taxonomy" id="9913"/>
    <lineage>
        <taxon>Eukaryota</taxon>
        <taxon>Metazoa</taxon>
        <taxon>Chordata</taxon>
        <taxon>Craniata</taxon>
        <taxon>Vertebrata</taxon>
        <taxon>Euteleostomi</taxon>
        <taxon>Mammalia</taxon>
        <taxon>Eutheria</taxon>
        <taxon>Laurasiatheria</taxon>
        <taxon>Artiodactyla</taxon>
        <taxon>Ruminantia</taxon>
        <taxon>Pecora</taxon>
        <taxon>Bovidae</taxon>
        <taxon>Bovinae</taxon>
        <taxon>Bos</taxon>
    </lineage>
</organism>
<dbReference type="InterPro" id="IPR008138">
    <property type="entry name" value="SapB_2"/>
</dbReference>
<dbReference type="SMART" id="SM00162">
    <property type="entry name" value="SAPA"/>
    <property type="match status" value="2"/>
</dbReference>
<comment type="function">
    <text evidence="15">Behaves as a myelinotrophic and neurotrophic factor, these effects are mediated by its G-protein-coupled receptors, GPR37 and GPR37L1, undergoing ligand-mediated internalization followed by ERK phosphorylation signaling.</text>
</comment>
<dbReference type="GO" id="GO:0042803">
    <property type="term" value="F:protein homodimerization activity"/>
    <property type="evidence" value="ECO:0007669"/>
    <property type="project" value="Ensembl"/>
</dbReference>
<evidence type="ECO:0000313" key="23">
    <source>
        <dbReference type="VGNC" id="VGNC:33431"/>
    </source>
</evidence>
<dbReference type="OrthoDB" id="69496at2759"/>
<dbReference type="Proteomes" id="UP000009136">
    <property type="component" value="Chromosome 28"/>
</dbReference>
<comment type="function">
    <text evidence="13">Saposin-B stimulates the hydrolysis of galacto-cerebroside sulfate by arylsulfatase A (EC 3.1.6.8), GM1 gangliosides by beta-galactosidase (EC 3.2.1.23) and globotriaosylceramide by alpha-galactosidase A (EC 3.2.1.22). Saposin-B forms a solubilizing complex with the substrates of the sphingolipid hydrolases.</text>
</comment>
<dbReference type="Ensembl" id="ENSBTAT00000047021.5">
    <property type="protein sequence ID" value="ENSBTAP00000044260.5"/>
    <property type="gene ID" value="ENSBTAG00000021499.7"/>
</dbReference>
<evidence type="ECO:0000256" key="4">
    <source>
        <dbReference type="ARBA" id="ARBA00022729"/>
    </source>
</evidence>
<dbReference type="VGNC" id="VGNC:33431">
    <property type="gene designation" value="PSAP"/>
</dbReference>
<dbReference type="GO" id="GO:0016020">
    <property type="term" value="C:membrane"/>
    <property type="evidence" value="ECO:0007669"/>
    <property type="project" value="GOC"/>
</dbReference>
<dbReference type="InterPro" id="IPR003119">
    <property type="entry name" value="SAP_A"/>
</dbReference>
<evidence type="ECO:0000256" key="14">
    <source>
        <dbReference type="ARBA" id="ARBA00040265"/>
    </source>
</evidence>
<dbReference type="PROSITE" id="PS50015">
    <property type="entry name" value="SAP_B"/>
    <property type="match status" value="4"/>
</dbReference>
<dbReference type="InterPro" id="IPR008373">
    <property type="entry name" value="Saposin"/>
</dbReference>
<evidence type="ECO:0000259" key="19">
    <source>
        <dbReference type="PROSITE" id="PS50015"/>
    </source>
</evidence>
<dbReference type="GeneTree" id="ENSGT00940000156695"/>
<dbReference type="FunCoup" id="A0A140T8C6">
    <property type="interactions" value="1421"/>
</dbReference>
<feature type="chain" id="PRO_5042015114" description="Prosaposin" evidence="18">
    <location>
        <begin position="17"/>
        <end position="660"/>
    </location>
</feature>
<gene>
    <name evidence="21 23" type="primary">PSAP</name>
</gene>
<dbReference type="FunFam" id="1.10.225.10:FF:000004">
    <property type="entry name" value="prosaposin isoform X2"/>
    <property type="match status" value="1"/>
</dbReference>
<reference evidence="21" key="1">
    <citation type="submission" date="2018-03" db="EMBL/GenBank/DDBJ databases">
        <title>ARS-UCD1.2.</title>
        <authorList>
            <person name="Rosen B.D."/>
            <person name="Bickhart D.M."/>
            <person name="Koren S."/>
            <person name="Schnabel R.D."/>
            <person name="Hall R."/>
            <person name="Zimin A."/>
            <person name="Dreischer C."/>
            <person name="Schultheiss S."/>
            <person name="Schroeder S.G."/>
            <person name="Elsik C.G."/>
            <person name="Couldrey C."/>
            <person name="Liu G.E."/>
            <person name="Van Tassell C.P."/>
            <person name="Phillippy A.M."/>
            <person name="Smith T.P.L."/>
            <person name="Medrano J.F."/>
        </authorList>
    </citation>
    <scope>NUCLEOTIDE SEQUENCE [LARGE SCALE GENOMIC DNA]</scope>
    <source>
        <strain evidence="21">Hereford</strain>
    </source>
</reference>
<dbReference type="GO" id="GO:0005764">
    <property type="term" value="C:lysosome"/>
    <property type="evidence" value="ECO:0000318"/>
    <property type="project" value="GO_Central"/>
</dbReference>
<protein>
    <recommendedName>
        <fullName evidence="14">Prosaposin</fullName>
    </recommendedName>
    <alternativeName>
        <fullName evidence="17">Proactivator polypeptide</fullName>
    </alternativeName>
</protein>
<reference evidence="21" key="3">
    <citation type="submission" date="2025-09" db="UniProtKB">
        <authorList>
            <consortium name="Ensembl"/>
        </authorList>
    </citation>
    <scope>IDENTIFICATION</scope>
    <source>
        <strain evidence="21">Hereford</strain>
    </source>
</reference>
<keyword evidence="9" id="KW-0325">Glycoprotein</keyword>
<keyword evidence="7" id="KW-0443">Lipid metabolism</keyword>
<dbReference type="InterPro" id="IPR007856">
    <property type="entry name" value="SapB_1"/>
</dbReference>
<keyword evidence="5" id="KW-0677">Repeat</keyword>
<dbReference type="Reactome" id="R-BTA-9840310">
    <property type="pathway name" value="Glycosphingolipid catabolism"/>
</dbReference>
<dbReference type="GlyGen" id="A0A140T8C6">
    <property type="glycosylation" value="1 site"/>
</dbReference>
<dbReference type="SMART" id="SM00741">
    <property type="entry name" value="SapB"/>
    <property type="match status" value="4"/>
</dbReference>
<evidence type="ECO:0000256" key="15">
    <source>
        <dbReference type="ARBA" id="ARBA00058666"/>
    </source>
</evidence>
<dbReference type="GO" id="GO:1905577">
    <property type="term" value="F:ganglioside GP1c binding"/>
    <property type="evidence" value="ECO:0007669"/>
    <property type="project" value="Ensembl"/>
</dbReference>
<evidence type="ECO:0000256" key="6">
    <source>
        <dbReference type="ARBA" id="ARBA00022919"/>
    </source>
</evidence>
<dbReference type="GO" id="GO:0007193">
    <property type="term" value="P:adenylate cyclase-inhibiting G protein-coupled receptor signaling pathway"/>
    <property type="evidence" value="ECO:0000318"/>
    <property type="project" value="GO_Central"/>
</dbReference>
<keyword evidence="8" id="KW-1015">Disulfide bond</keyword>
<dbReference type="InterPro" id="IPR051428">
    <property type="entry name" value="Sphingo_Act-Surfact_Prot"/>
</dbReference>
<evidence type="ECO:0000259" key="20">
    <source>
        <dbReference type="PROSITE" id="PS51110"/>
    </source>
</evidence>
<feature type="domain" description="Saposin A-type" evidence="20">
    <location>
        <begin position="18"/>
        <end position="58"/>
    </location>
</feature>
<dbReference type="GO" id="GO:0019216">
    <property type="term" value="P:regulation of lipid metabolic process"/>
    <property type="evidence" value="ECO:0000318"/>
    <property type="project" value="GO_Central"/>
</dbReference>
<dbReference type="InParanoid" id="A0A140T8C6"/>
<evidence type="ECO:0000313" key="21">
    <source>
        <dbReference type="Ensembl" id="ENSBTAP00000044260.5"/>
    </source>
</evidence>
<comment type="subcellular location">
    <subcellularLocation>
        <location evidence="1">Lysosome</location>
    </subcellularLocation>
    <subcellularLocation>
        <location evidence="2">Secreted</location>
    </subcellularLocation>
</comment>
<dbReference type="PROSITE" id="PS51110">
    <property type="entry name" value="SAP_A"/>
    <property type="match status" value="2"/>
</dbReference>
<evidence type="ECO:0000256" key="16">
    <source>
        <dbReference type="ARBA" id="ARBA00063286"/>
    </source>
</evidence>
<dbReference type="InterPro" id="IPR011001">
    <property type="entry name" value="Saposin-like"/>
</dbReference>
<comment type="subunit">
    <text evidence="16">Saposin-B is a homodimer. Prosaposin exists as a roughly half-half mixture of monomers and disulfide-linked dimers. Monomeric prosaposin interacts (via C-terminus) with sortilin/SORT1, the interaction is required for targeting to lysosomes. Interacts with GRN; facilitates lysosomal delivery of progranulin from the extracellular space and the biosynthetic pathway.</text>
</comment>
<evidence type="ECO:0000256" key="12">
    <source>
        <dbReference type="ARBA" id="ARBA00037231"/>
    </source>
</evidence>
<feature type="domain" description="Saposin B-type" evidence="19">
    <location>
        <begin position="406"/>
        <end position="487"/>
    </location>
</feature>
<evidence type="ECO:0000256" key="11">
    <source>
        <dbReference type="ARBA" id="ARBA00037150"/>
    </source>
</evidence>
<dbReference type="AlphaFoldDB" id="A0A140T8C6"/>
<dbReference type="FunFam" id="1.10.225.10:FF:000006">
    <property type="entry name" value="prosaposin isoform X2"/>
    <property type="match status" value="1"/>
</dbReference>
<dbReference type="GO" id="GO:1905572">
    <property type="term" value="P:ganglioside GM1 transport to membrane"/>
    <property type="evidence" value="ECO:0007669"/>
    <property type="project" value="Ensembl"/>
</dbReference>
<evidence type="ECO:0000256" key="2">
    <source>
        <dbReference type="ARBA" id="ARBA00004613"/>
    </source>
</evidence>
<dbReference type="PANTHER" id="PTHR11480">
    <property type="entry name" value="SAPOSIN-RELATED"/>
    <property type="match status" value="1"/>
</dbReference>
<dbReference type="GO" id="GO:0006665">
    <property type="term" value="P:sphingolipid metabolic process"/>
    <property type="evidence" value="ECO:0007669"/>
    <property type="project" value="UniProtKB-KW"/>
</dbReference>
<dbReference type="SUPFAM" id="SSF47862">
    <property type="entry name" value="Saposin"/>
    <property type="match status" value="4"/>
</dbReference>
<keyword evidence="10" id="KW-0458">Lysosome</keyword>
<dbReference type="GO" id="GO:0005543">
    <property type="term" value="F:phospholipid binding"/>
    <property type="evidence" value="ECO:0007669"/>
    <property type="project" value="Ensembl"/>
</dbReference>
<dbReference type="GO" id="GO:0060742">
    <property type="term" value="P:epithelial cell differentiation involved in prostate gland development"/>
    <property type="evidence" value="ECO:0000318"/>
    <property type="project" value="GO_Central"/>
</dbReference>